<gene>
    <name evidence="1" type="ORF">U0042_15065</name>
</gene>
<keyword evidence="2" id="KW-1185">Reference proteome</keyword>
<organism evidence="1 2">
    <name type="scientific">Paraburkholderia kururiensis</name>
    <dbReference type="NCBI Taxonomy" id="984307"/>
    <lineage>
        <taxon>Bacteria</taxon>
        <taxon>Pseudomonadati</taxon>
        <taxon>Pseudomonadota</taxon>
        <taxon>Betaproteobacteria</taxon>
        <taxon>Burkholderiales</taxon>
        <taxon>Burkholderiaceae</taxon>
        <taxon>Paraburkholderia</taxon>
    </lineage>
</organism>
<evidence type="ECO:0000313" key="2">
    <source>
        <dbReference type="Proteomes" id="UP001325479"/>
    </source>
</evidence>
<protein>
    <submittedName>
        <fullName evidence="1">Helix-turn-helix domain-containing protein</fullName>
    </submittedName>
</protein>
<dbReference type="Pfam" id="PF13384">
    <property type="entry name" value="HTH_23"/>
    <property type="match status" value="1"/>
</dbReference>
<reference evidence="1 2" key="1">
    <citation type="submission" date="2023-12" db="EMBL/GenBank/DDBJ databases">
        <title>Genome sequencing and assembly of bacterial species from a model synthetic community.</title>
        <authorList>
            <person name="Hogle S.L."/>
        </authorList>
    </citation>
    <scope>NUCLEOTIDE SEQUENCE [LARGE SCALE GENOMIC DNA]</scope>
    <source>
        <strain evidence="1 2">HAMBI 2494</strain>
    </source>
</reference>
<dbReference type="InterPro" id="IPR009057">
    <property type="entry name" value="Homeodomain-like_sf"/>
</dbReference>
<sequence>MLEKETRRNFDELSERRRVAMTLLEEGVSQADVARELAVSRQTVSRWAKLREEYPDEEAWRRRPLGRPGGLSEEKKNVLARMLINSYILEYGTEYAAPWTLARVARMIAAEFGVSYSLVQVRNILAGLAGGGRLPLRSRYFWMRLILRTYPILSGQNLFAPGKTQTLRDVVLSLGDGDFPQS</sequence>
<dbReference type="Gene3D" id="1.10.10.60">
    <property type="entry name" value="Homeodomain-like"/>
    <property type="match status" value="1"/>
</dbReference>
<dbReference type="SUPFAM" id="SSF46689">
    <property type="entry name" value="Homeodomain-like"/>
    <property type="match status" value="1"/>
</dbReference>
<accession>A0ABZ0WDT2</accession>
<dbReference type="RefSeq" id="WP_114810100.1">
    <property type="nucleotide sequence ID" value="NZ_CP139965.1"/>
</dbReference>
<proteinExistence type="predicted"/>
<dbReference type="EMBL" id="CP139965">
    <property type="protein sequence ID" value="WQD75487.1"/>
    <property type="molecule type" value="Genomic_DNA"/>
</dbReference>
<evidence type="ECO:0000313" key="1">
    <source>
        <dbReference type="EMBL" id="WQD75487.1"/>
    </source>
</evidence>
<dbReference type="Proteomes" id="UP001325479">
    <property type="component" value="Chromosome"/>
</dbReference>
<name>A0ABZ0WDT2_9BURK</name>